<evidence type="ECO:0000313" key="1">
    <source>
        <dbReference type="EMBL" id="EHI74440.1"/>
    </source>
</evidence>
<dbReference type="EMBL" id="AEUV02000002">
    <property type="protein sequence ID" value="EHI74440.1"/>
    <property type="molecule type" value="Genomic_DNA"/>
</dbReference>
<dbReference type="Proteomes" id="UP000004322">
    <property type="component" value="Unassembled WGS sequence"/>
</dbReference>
<name>G5JS14_STRCG</name>
<accession>G5JS14</accession>
<gene>
    <name evidence="1" type="ORF">STRCR_2094</name>
</gene>
<organism evidence="1 2">
    <name type="scientific">Streptococcus criceti HS-6</name>
    <dbReference type="NCBI Taxonomy" id="873449"/>
    <lineage>
        <taxon>Bacteria</taxon>
        <taxon>Bacillati</taxon>
        <taxon>Bacillota</taxon>
        <taxon>Bacilli</taxon>
        <taxon>Lactobacillales</taxon>
        <taxon>Streptococcaceae</taxon>
        <taxon>Streptococcus</taxon>
    </lineage>
</organism>
<reference evidence="1" key="1">
    <citation type="submission" date="2011-07" db="EMBL/GenBank/DDBJ databases">
        <authorList>
            <person name="Stanhope M.J."/>
            <person name="Durkin A.S."/>
            <person name="Hostetler J."/>
            <person name="Kim M."/>
            <person name="Radune D."/>
            <person name="Singh I."/>
            <person name="Town C.D."/>
        </authorList>
    </citation>
    <scope>NUCLEOTIDE SEQUENCE [LARGE SCALE GENOMIC DNA]</scope>
    <source>
        <strain evidence="1">HS-6</strain>
    </source>
</reference>
<evidence type="ECO:0000313" key="2">
    <source>
        <dbReference type="Proteomes" id="UP000004322"/>
    </source>
</evidence>
<dbReference type="AlphaFoldDB" id="G5JS14"/>
<keyword evidence="2" id="KW-1185">Reference proteome</keyword>
<sequence length="41" mass="4558">MNEAGKKVFQPSIFCSNSSLTQWLGERLVGSAKKSFPFTVH</sequence>
<protein>
    <submittedName>
        <fullName evidence="1">Uncharacterized protein</fullName>
    </submittedName>
</protein>
<proteinExistence type="predicted"/>
<comment type="caution">
    <text evidence="1">The sequence shown here is derived from an EMBL/GenBank/DDBJ whole genome shotgun (WGS) entry which is preliminary data.</text>
</comment>